<gene>
    <name evidence="2" type="ORF">K431DRAFT_140621</name>
</gene>
<comment type="caution">
    <text evidence="2">The sequence shown here is derived from an EMBL/GenBank/DDBJ whole genome shotgun (WGS) entry which is preliminary data.</text>
</comment>
<reference evidence="2" key="1">
    <citation type="journal article" date="2020" name="Stud. Mycol.">
        <title>101 Dothideomycetes genomes: a test case for predicting lifestyles and emergence of pathogens.</title>
        <authorList>
            <person name="Haridas S."/>
            <person name="Albert R."/>
            <person name="Binder M."/>
            <person name="Bloem J."/>
            <person name="Labutti K."/>
            <person name="Salamov A."/>
            <person name="Andreopoulos B."/>
            <person name="Baker S."/>
            <person name="Barry K."/>
            <person name="Bills G."/>
            <person name="Bluhm B."/>
            <person name="Cannon C."/>
            <person name="Castanera R."/>
            <person name="Culley D."/>
            <person name="Daum C."/>
            <person name="Ezra D."/>
            <person name="Gonzalez J."/>
            <person name="Henrissat B."/>
            <person name="Kuo A."/>
            <person name="Liang C."/>
            <person name="Lipzen A."/>
            <person name="Lutzoni F."/>
            <person name="Magnuson J."/>
            <person name="Mondo S."/>
            <person name="Nolan M."/>
            <person name="Ohm R."/>
            <person name="Pangilinan J."/>
            <person name="Park H.-J."/>
            <person name="Ramirez L."/>
            <person name="Alfaro M."/>
            <person name="Sun H."/>
            <person name="Tritt A."/>
            <person name="Yoshinaga Y."/>
            <person name="Zwiers L.-H."/>
            <person name="Turgeon B."/>
            <person name="Goodwin S."/>
            <person name="Spatafora J."/>
            <person name="Crous P."/>
            <person name="Grigoriev I."/>
        </authorList>
    </citation>
    <scope>NUCLEOTIDE SEQUENCE</scope>
    <source>
        <strain evidence="2">CBS 116435</strain>
    </source>
</reference>
<sequence>MFSPSPSTNPSAGYEARSRFRLGTPGPDLRYALCAPRRASVLVQHVPCTARGEWEESLIPNVRAEGYGVTRIGRRDPSIFEGPCVYMCACACVCVCVCVCLSVCLSVCLCVRMRVPFSNRPTAYMLRPLYLYTCVMSVWRIRYNIPLRFCSASTGQVRGSFALRCVALRCVACSALLWSATSTRKVCTIDAPTTP</sequence>
<keyword evidence="1" id="KW-1133">Transmembrane helix</keyword>
<evidence type="ECO:0000256" key="1">
    <source>
        <dbReference type="SAM" id="Phobius"/>
    </source>
</evidence>
<organism evidence="2 3">
    <name type="scientific">Polychaeton citri CBS 116435</name>
    <dbReference type="NCBI Taxonomy" id="1314669"/>
    <lineage>
        <taxon>Eukaryota</taxon>
        <taxon>Fungi</taxon>
        <taxon>Dikarya</taxon>
        <taxon>Ascomycota</taxon>
        <taxon>Pezizomycotina</taxon>
        <taxon>Dothideomycetes</taxon>
        <taxon>Dothideomycetidae</taxon>
        <taxon>Capnodiales</taxon>
        <taxon>Capnodiaceae</taxon>
        <taxon>Polychaeton</taxon>
    </lineage>
</organism>
<accession>A0A9P4Q273</accession>
<dbReference type="AlphaFoldDB" id="A0A9P4Q273"/>
<keyword evidence="1" id="KW-0472">Membrane</keyword>
<feature type="transmembrane region" description="Helical" evidence="1">
    <location>
        <begin position="84"/>
        <end position="111"/>
    </location>
</feature>
<name>A0A9P4Q273_9PEZI</name>
<protein>
    <submittedName>
        <fullName evidence="2">Uncharacterized protein</fullName>
    </submittedName>
</protein>
<evidence type="ECO:0000313" key="2">
    <source>
        <dbReference type="EMBL" id="KAF2718160.1"/>
    </source>
</evidence>
<keyword evidence="1" id="KW-0812">Transmembrane</keyword>
<keyword evidence="3" id="KW-1185">Reference proteome</keyword>
<dbReference type="EMBL" id="MU003829">
    <property type="protein sequence ID" value="KAF2718160.1"/>
    <property type="molecule type" value="Genomic_DNA"/>
</dbReference>
<dbReference type="Proteomes" id="UP000799441">
    <property type="component" value="Unassembled WGS sequence"/>
</dbReference>
<proteinExistence type="predicted"/>
<evidence type="ECO:0000313" key="3">
    <source>
        <dbReference type="Proteomes" id="UP000799441"/>
    </source>
</evidence>